<dbReference type="GeneID" id="28734449"/>
<feature type="chain" id="PRO_5005873348" evidence="1">
    <location>
        <begin position="22"/>
        <end position="95"/>
    </location>
</feature>
<gene>
    <name evidence="2" type="ORF">AB675_2586</name>
</gene>
<dbReference type="RefSeq" id="XP_018004926.1">
    <property type="nucleotide sequence ID" value="XM_018142569.1"/>
</dbReference>
<feature type="signal peptide" evidence="1">
    <location>
        <begin position="1"/>
        <end position="21"/>
    </location>
</feature>
<protein>
    <submittedName>
        <fullName evidence="2">Uncharacterized protein</fullName>
    </submittedName>
</protein>
<sequence length="95" mass="10180">MHAQSILLFATSALAATVIKARQPAPPAEYTVTFTSDNDGSQTLPSSGGVVTQYFYEGDWGNQIRSFGGPNQFVDSVTFETADGKQARSLICVFV</sequence>
<evidence type="ECO:0000313" key="2">
    <source>
        <dbReference type="EMBL" id="KPI44963.1"/>
    </source>
</evidence>
<reference evidence="2 3" key="1">
    <citation type="submission" date="2015-06" db="EMBL/GenBank/DDBJ databases">
        <title>Draft genome of the ant-associated black yeast Phialophora attae CBS 131958.</title>
        <authorList>
            <person name="Moreno L.F."/>
            <person name="Stielow B.J."/>
            <person name="de Hoog S."/>
            <person name="Vicente V.A."/>
            <person name="Weiss V.A."/>
            <person name="de Vries M."/>
            <person name="Cruz L.M."/>
            <person name="Souza E.M."/>
        </authorList>
    </citation>
    <scope>NUCLEOTIDE SEQUENCE [LARGE SCALE GENOMIC DNA]</scope>
    <source>
        <strain evidence="2 3">CBS 131958</strain>
    </source>
</reference>
<comment type="caution">
    <text evidence="2">The sequence shown here is derived from an EMBL/GenBank/DDBJ whole genome shotgun (WGS) entry which is preliminary data.</text>
</comment>
<dbReference type="EMBL" id="LFJN01000002">
    <property type="protein sequence ID" value="KPI44963.1"/>
    <property type="molecule type" value="Genomic_DNA"/>
</dbReference>
<keyword evidence="1" id="KW-0732">Signal</keyword>
<organism evidence="2 3">
    <name type="scientific">Cyphellophora attinorum</name>
    <dbReference type="NCBI Taxonomy" id="1664694"/>
    <lineage>
        <taxon>Eukaryota</taxon>
        <taxon>Fungi</taxon>
        <taxon>Dikarya</taxon>
        <taxon>Ascomycota</taxon>
        <taxon>Pezizomycotina</taxon>
        <taxon>Eurotiomycetes</taxon>
        <taxon>Chaetothyriomycetidae</taxon>
        <taxon>Chaetothyriales</taxon>
        <taxon>Cyphellophoraceae</taxon>
        <taxon>Cyphellophora</taxon>
    </lineage>
</organism>
<evidence type="ECO:0000256" key="1">
    <source>
        <dbReference type="SAM" id="SignalP"/>
    </source>
</evidence>
<dbReference type="AlphaFoldDB" id="A0A0N1HG19"/>
<accession>A0A0N1HG19</accession>
<evidence type="ECO:0000313" key="3">
    <source>
        <dbReference type="Proteomes" id="UP000038010"/>
    </source>
</evidence>
<keyword evidence="3" id="KW-1185">Reference proteome</keyword>
<name>A0A0N1HG19_9EURO</name>
<proteinExistence type="predicted"/>
<dbReference type="VEuPathDB" id="FungiDB:AB675_2586"/>
<dbReference type="Proteomes" id="UP000038010">
    <property type="component" value="Unassembled WGS sequence"/>
</dbReference>